<dbReference type="InterPro" id="IPR007348">
    <property type="entry name" value="CopC_dom"/>
</dbReference>
<feature type="transmembrane region" description="Helical" evidence="5">
    <location>
        <begin position="174"/>
        <end position="196"/>
    </location>
</feature>
<evidence type="ECO:0000256" key="4">
    <source>
        <dbReference type="ARBA" id="ARBA00023008"/>
    </source>
</evidence>
<feature type="transmembrane region" description="Helical" evidence="5">
    <location>
        <begin position="381"/>
        <end position="401"/>
    </location>
</feature>
<organism evidence="7 8">
    <name type="scientific">Cohnella zeiphila</name>
    <dbReference type="NCBI Taxonomy" id="2761120"/>
    <lineage>
        <taxon>Bacteria</taxon>
        <taxon>Bacillati</taxon>
        <taxon>Bacillota</taxon>
        <taxon>Bacilli</taxon>
        <taxon>Bacillales</taxon>
        <taxon>Paenibacillaceae</taxon>
        <taxon>Cohnella</taxon>
    </lineage>
</organism>
<reference evidence="7 8" key="1">
    <citation type="submission" date="2020-08" db="EMBL/GenBank/DDBJ databases">
        <title>Cohnella phylogeny.</title>
        <authorList>
            <person name="Dunlap C."/>
        </authorList>
    </citation>
    <scope>NUCLEOTIDE SEQUENCE [LARGE SCALE GENOMIC DNA]</scope>
    <source>
        <strain evidence="7 8">CBP 2801</strain>
    </source>
</reference>
<keyword evidence="4" id="KW-0186">Copper</keyword>
<dbReference type="GO" id="GO:0046688">
    <property type="term" value="P:response to copper ion"/>
    <property type="evidence" value="ECO:0007669"/>
    <property type="project" value="InterPro"/>
</dbReference>
<comment type="caution">
    <text evidence="7">The sequence shown here is derived from an EMBL/GenBank/DDBJ whole genome shotgun (WGS) entry which is preliminary data.</text>
</comment>
<keyword evidence="5" id="KW-0812">Transmembrane</keyword>
<evidence type="ECO:0000313" key="8">
    <source>
        <dbReference type="Proteomes" id="UP000564644"/>
    </source>
</evidence>
<dbReference type="EMBL" id="JACJVO010000009">
    <property type="protein sequence ID" value="MBB6731104.1"/>
    <property type="molecule type" value="Genomic_DNA"/>
</dbReference>
<gene>
    <name evidence="7" type="ORF">H7C18_09320</name>
</gene>
<keyword evidence="5" id="KW-0472">Membrane</keyword>
<dbReference type="PANTHER" id="PTHR34820">
    <property type="entry name" value="INNER MEMBRANE PROTEIN YEBZ"/>
    <property type="match status" value="1"/>
</dbReference>
<dbReference type="InterPro" id="IPR032694">
    <property type="entry name" value="CopC/D"/>
</dbReference>
<comment type="subcellular location">
    <subcellularLocation>
        <location evidence="1">Cell envelope</location>
    </subcellularLocation>
</comment>
<feature type="transmembrane region" description="Helical" evidence="5">
    <location>
        <begin position="342"/>
        <end position="361"/>
    </location>
</feature>
<proteinExistence type="predicted"/>
<dbReference type="GO" id="GO:0006825">
    <property type="term" value="P:copper ion transport"/>
    <property type="evidence" value="ECO:0007669"/>
    <property type="project" value="InterPro"/>
</dbReference>
<dbReference type="InterPro" id="IPR014755">
    <property type="entry name" value="Cu-Rt/internalin_Ig-like"/>
</dbReference>
<protein>
    <submittedName>
        <fullName evidence="7">Copper resistance protein CopC/CopD</fullName>
    </submittedName>
</protein>
<dbReference type="SUPFAM" id="SSF81296">
    <property type="entry name" value="E set domains"/>
    <property type="match status" value="1"/>
</dbReference>
<keyword evidence="3" id="KW-0732">Signal</keyword>
<dbReference type="PANTHER" id="PTHR34820:SF4">
    <property type="entry name" value="INNER MEMBRANE PROTEIN YEBZ"/>
    <property type="match status" value="1"/>
</dbReference>
<feature type="domain" description="CopC" evidence="6">
    <location>
        <begin position="43"/>
        <end position="138"/>
    </location>
</feature>
<sequence length="559" mass="60861">MLTKVKPKAGSRWRKESFIRGFALLIAVLALAAAWMPKAADAHAVLEKATPTQDARMDTSPAYVELLFNERLDNSAENKLLVLDSASRSVTGAKAERTQEGKGLKLTLPKLKEDHYTVTYDVISADGHPVSGAYVFTVGNPPPLPDSSALDPHAQVGHAGHDHGGGSGLTVRDFILYAARIVYYAGLLGLAGLLLWSLQRAASPAVRDAREAAIGFAGKFELCATLAYVVLSLNNLALGDPISEWGRILTGTTVGKLYAAQLLLALAAPLLRGMNVYARAFWVAVALFAEAWSGHAAAFDPISYSVGLDFVHLAAASVWGGGLVLLLLVWRKERTEAGRFALLFSKWALISFLLLWITGVLSVLDFLPSLRYLFYTTWGSWLLAKAGLSVLVVATAFLIRLRLRKGHLPASGLLRADVGLLAAIVLVVGILTYQNPLPANEPLHYHEMGNDMHVTLEISPNAPGDNEIGLKVWLPEKTGLPKKTVLRLQPLDRKDVGFIEVPLETYEDTNDIDDFPGFVKQLYKAGGPYLPFAGKWMAQIRVTDSADNELVRETTFRIY</sequence>
<evidence type="ECO:0000259" key="6">
    <source>
        <dbReference type="Pfam" id="PF04234"/>
    </source>
</evidence>
<dbReference type="Gene3D" id="2.60.40.1220">
    <property type="match status" value="1"/>
</dbReference>
<dbReference type="GO" id="GO:0005886">
    <property type="term" value="C:plasma membrane"/>
    <property type="evidence" value="ECO:0007669"/>
    <property type="project" value="UniProtKB-SubCell"/>
</dbReference>
<dbReference type="RefSeq" id="WP_185128745.1">
    <property type="nucleotide sequence ID" value="NZ_JACJVO010000009.1"/>
</dbReference>
<evidence type="ECO:0000256" key="1">
    <source>
        <dbReference type="ARBA" id="ARBA00004196"/>
    </source>
</evidence>
<evidence type="ECO:0000256" key="2">
    <source>
        <dbReference type="ARBA" id="ARBA00022723"/>
    </source>
</evidence>
<feature type="transmembrane region" description="Helical" evidence="5">
    <location>
        <begin position="216"/>
        <end position="236"/>
    </location>
</feature>
<feature type="transmembrane region" description="Helical" evidence="5">
    <location>
        <begin position="413"/>
        <end position="433"/>
    </location>
</feature>
<dbReference type="Proteomes" id="UP000564644">
    <property type="component" value="Unassembled WGS sequence"/>
</dbReference>
<name>A0A7X0SJG8_9BACL</name>
<evidence type="ECO:0000313" key="7">
    <source>
        <dbReference type="EMBL" id="MBB6731104.1"/>
    </source>
</evidence>
<dbReference type="InterPro" id="IPR014756">
    <property type="entry name" value="Ig_E-set"/>
</dbReference>
<accession>A0A7X0SJG8</accession>
<feature type="transmembrane region" description="Helical" evidence="5">
    <location>
        <begin position="310"/>
        <end position="330"/>
    </location>
</feature>
<dbReference type="GO" id="GO:0005507">
    <property type="term" value="F:copper ion binding"/>
    <property type="evidence" value="ECO:0007669"/>
    <property type="project" value="InterPro"/>
</dbReference>
<dbReference type="AlphaFoldDB" id="A0A7X0SJG8"/>
<feature type="transmembrane region" description="Helical" evidence="5">
    <location>
        <begin position="248"/>
        <end position="268"/>
    </location>
</feature>
<keyword evidence="5" id="KW-1133">Transmembrane helix</keyword>
<keyword evidence="2" id="KW-0479">Metal-binding</keyword>
<evidence type="ECO:0000256" key="5">
    <source>
        <dbReference type="SAM" id="Phobius"/>
    </source>
</evidence>
<feature type="transmembrane region" description="Helical" evidence="5">
    <location>
        <begin position="280"/>
        <end position="298"/>
    </location>
</feature>
<evidence type="ECO:0000256" key="3">
    <source>
        <dbReference type="ARBA" id="ARBA00022729"/>
    </source>
</evidence>
<dbReference type="GO" id="GO:0042597">
    <property type="term" value="C:periplasmic space"/>
    <property type="evidence" value="ECO:0007669"/>
    <property type="project" value="InterPro"/>
</dbReference>
<keyword evidence="8" id="KW-1185">Reference proteome</keyword>
<dbReference type="Pfam" id="PF04234">
    <property type="entry name" value="CopC"/>
    <property type="match status" value="1"/>
</dbReference>